<dbReference type="SUPFAM" id="SSF51735">
    <property type="entry name" value="NAD(P)-binding Rossmann-fold domains"/>
    <property type="match status" value="1"/>
</dbReference>
<keyword evidence="2" id="KW-0560">Oxidoreductase</keyword>
<accession>A0A4P7NDL7</accession>
<name>A0A4P7NDL7_PYROR</name>
<dbReference type="CDD" id="cd08249">
    <property type="entry name" value="enoyl_reductase_like"/>
    <property type="match status" value="1"/>
</dbReference>
<evidence type="ECO:0000313" key="4">
    <source>
        <dbReference type="EMBL" id="QBZ59290.1"/>
    </source>
</evidence>
<evidence type="ECO:0000256" key="1">
    <source>
        <dbReference type="ARBA" id="ARBA00008072"/>
    </source>
</evidence>
<dbReference type="InterPro" id="IPR047122">
    <property type="entry name" value="Trans-enoyl_RdTase-like"/>
</dbReference>
<dbReference type="Pfam" id="PF08240">
    <property type="entry name" value="ADH_N"/>
    <property type="match status" value="1"/>
</dbReference>
<proteinExistence type="inferred from homology"/>
<dbReference type="PANTHER" id="PTHR45348">
    <property type="entry name" value="HYPOTHETICAL OXIDOREDUCTASE (EUROFUNG)"/>
    <property type="match status" value="1"/>
</dbReference>
<dbReference type="SUPFAM" id="SSF50129">
    <property type="entry name" value="GroES-like"/>
    <property type="match status" value="1"/>
</dbReference>
<gene>
    <name evidence="4" type="ORF">PoMZ_04251</name>
</gene>
<dbReference type="Gene3D" id="3.40.50.720">
    <property type="entry name" value="NAD(P)-binding Rossmann-like Domain"/>
    <property type="match status" value="1"/>
</dbReference>
<protein>
    <recommendedName>
        <fullName evidence="3">Enoyl reductase (ER) domain-containing protein</fullName>
    </recommendedName>
</protein>
<evidence type="ECO:0000313" key="5">
    <source>
        <dbReference type="Proteomes" id="UP000294847"/>
    </source>
</evidence>
<dbReference type="PANTHER" id="PTHR45348:SF5">
    <property type="entry name" value="OXIDOREDUCTASE, PUTATIVE (AFU_ORTHOLOGUE AFUA_8G01420)-RELATED"/>
    <property type="match status" value="1"/>
</dbReference>
<dbReference type="Gene3D" id="3.90.180.10">
    <property type="entry name" value="Medium-chain alcohol dehydrogenases, catalytic domain"/>
    <property type="match status" value="1"/>
</dbReference>
<evidence type="ECO:0000256" key="2">
    <source>
        <dbReference type="ARBA" id="ARBA00023002"/>
    </source>
</evidence>
<dbReference type="GO" id="GO:0016651">
    <property type="term" value="F:oxidoreductase activity, acting on NAD(P)H"/>
    <property type="evidence" value="ECO:0007669"/>
    <property type="project" value="InterPro"/>
</dbReference>
<dbReference type="InterPro" id="IPR011032">
    <property type="entry name" value="GroES-like_sf"/>
</dbReference>
<dbReference type="EMBL" id="CP034206">
    <property type="protein sequence ID" value="QBZ59290.1"/>
    <property type="molecule type" value="Genomic_DNA"/>
</dbReference>
<dbReference type="Proteomes" id="UP000294847">
    <property type="component" value="Chromosome 3"/>
</dbReference>
<sequence length="429" mass="46372">MMKEAIVTRGPEVTIADSEIPSPGPDQLVIRVVVSGSNPKDWKVTEWLGKTMNTGDDIAGIVHSVGSNVWEFKPGDRVASFHEMLTPGGSFAEYALGRQHTTFHLPSKVSFEEAATLPLAYMTSALGLHLRLGLPVPWTPATEPTPLVVYGGASAVGAFVIKLAVKSNIHPIITVAGRGADFVEGLIDRSKGDTIVDYRKGDDAVVQGIRDALKGAELKYAYDATSEHNSYFNIAKAMSTGGKITTVLPAKDEALPDNVEITTTMVSTAHGDESDFAYAWFRLLARWLDEGTFKPHPHEVVEGGLNGVEKGLKGLKEGKASAVKYVFRIADTPGVLEGCKRLEPSHAYLRQKVPSSMQMSEVGIAPIWSRWAALAMLSSYRCAVFRLFTPSPPRRSHRGPAAKSRYGGLVGSGDWLSMVECYQSTPSSL</sequence>
<dbReference type="SMART" id="SM00829">
    <property type="entry name" value="PKS_ER"/>
    <property type="match status" value="1"/>
</dbReference>
<evidence type="ECO:0000259" key="3">
    <source>
        <dbReference type="SMART" id="SM00829"/>
    </source>
</evidence>
<dbReference type="InterPro" id="IPR020843">
    <property type="entry name" value="ER"/>
</dbReference>
<dbReference type="InterPro" id="IPR013154">
    <property type="entry name" value="ADH-like_N"/>
</dbReference>
<reference evidence="4 5" key="1">
    <citation type="journal article" date="2019" name="Mol. Biol. Evol.">
        <title>Blast fungal genomes show frequent chromosomal changes, gene gains and losses, and effector gene turnover.</title>
        <authorList>
            <person name="Gomez Luciano L.B."/>
            <person name="Jason Tsai I."/>
            <person name="Chuma I."/>
            <person name="Tosa Y."/>
            <person name="Chen Y.H."/>
            <person name="Li J.Y."/>
            <person name="Li M.Y."/>
            <person name="Jade Lu M.Y."/>
            <person name="Nakayashiki H."/>
            <person name="Li W.H."/>
        </authorList>
    </citation>
    <scope>NUCLEOTIDE SEQUENCE [LARGE SCALE GENOMIC DNA]</scope>
    <source>
        <strain evidence="4">MZ5-1-6</strain>
    </source>
</reference>
<dbReference type="AlphaFoldDB" id="A0A4P7NDL7"/>
<feature type="domain" description="Enoyl reductase (ER)" evidence="3">
    <location>
        <begin position="10"/>
        <end position="323"/>
    </location>
</feature>
<comment type="similarity">
    <text evidence="1">Belongs to the zinc-containing alcohol dehydrogenase family.</text>
</comment>
<organism evidence="4 5">
    <name type="scientific">Pyricularia oryzae</name>
    <name type="common">Rice blast fungus</name>
    <name type="synonym">Magnaporthe oryzae</name>
    <dbReference type="NCBI Taxonomy" id="318829"/>
    <lineage>
        <taxon>Eukaryota</taxon>
        <taxon>Fungi</taxon>
        <taxon>Dikarya</taxon>
        <taxon>Ascomycota</taxon>
        <taxon>Pezizomycotina</taxon>
        <taxon>Sordariomycetes</taxon>
        <taxon>Sordariomycetidae</taxon>
        <taxon>Magnaporthales</taxon>
        <taxon>Pyriculariaceae</taxon>
        <taxon>Pyricularia</taxon>
    </lineage>
</organism>
<dbReference type="InterPro" id="IPR036291">
    <property type="entry name" value="NAD(P)-bd_dom_sf"/>
</dbReference>